<dbReference type="SUPFAM" id="SSF46458">
    <property type="entry name" value="Globin-like"/>
    <property type="match status" value="1"/>
</dbReference>
<dbReference type="CDD" id="cd12124">
    <property type="entry name" value="Pgbs"/>
    <property type="match status" value="1"/>
</dbReference>
<feature type="domain" description="Globin-sensor" evidence="1">
    <location>
        <begin position="26"/>
        <end position="196"/>
    </location>
</feature>
<proteinExistence type="predicted"/>
<evidence type="ECO:0000259" key="1">
    <source>
        <dbReference type="Pfam" id="PF11563"/>
    </source>
</evidence>
<evidence type="ECO:0000313" key="3">
    <source>
        <dbReference type="Proteomes" id="UP000076131"/>
    </source>
</evidence>
<dbReference type="InterPro" id="IPR009050">
    <property type="entry name" value="Globin-like_sf"/>
</dbReference>
<dbReference type="GO" id="GO:0020037">
    <property type="term" value="F:heme binding"/>
    <property type="evidence" value="ECO:0007669"/>
    <property type="project" value="InterPro"/>
</dbReference>
<gene>
    <name evidence="2" type="ORF">RHOFW104T7_06235</name>
</gene>
<dbReference type="InterPro" id="IPR044398">
    <property type="entry name" value="Globin-sensor_dom"/>
</dbReference>
<name>A0A154QLR0_9GAMM</name>
<dbReference type="Proteomes" id="UP000076131">
    <property type="component" value="Unassembled WGS sequence"/>
</dbReference>
<reference evidence="2 3" key="1">
    <citation type="journal article" date="2016" name="MBio">
        <title>Lateral Gene Transfer in a Heavy Metal-Contaminated-Groundwater Microbial Community.</title>
        <authorList>
            <person name="Hemme C.L."/>
            <person name="Green S.J."/>
            <person name="Rishishwar L."/>
            <person name="Prakash O."/>
            <person name="Pettenato A."/>
            <person name="Chakraborty R."/>
            <person name="Deutschbauer A.M."/>
            <person name="Van Nostrand J.D."/>
            <person name="Wu L."/>
            <person name="He Z."/>
            <person name="Jordan I.K."/>
            <person name="Hazen T.C."/>
            <person name="Arkin A.P."/>
            <person name="Kostka J.E."/>
            <person name="Zhou J."/>
        </authorList>
    </citation>
    <scope>NUCLEOTIDE SEQUENCE [LARGE SCALE GENOMIC DNA]</scope>
    <source>
        <strain evidence="2 3">FW104-T7</strain>
    </source>
</reference>
<protein>
    <submittedName>
        <fullName evidence="2">Protogloblin ApPgb</fullName>
    </submittedName>
</protein>
<dbReference type="eggNOG" id="ENOG502Z8UN">
    <property type="taxonomic scope" value="Bacteria"/>
</dbReference>
<dbReference type="Gene3D" id="1.10.490.10">
    <property type="entry name" value="Globins"/>
    <property type="match status" value="1"/>
</dbReference>
<accession>A0A154QLR0</accession>
<dbReference type="Pfam" id="PF11563">
    <property type="entry name" value="Protoglobin"/>
    <property type="match status" value="1"/>
</dbReference>
<organism evidence="2 3">
    <name type="scientific">Rhodanobacter thiooxydans</name>
    <dbReference type="NCBI Taxonomy" id="416169"/>
    <lineage>
        <taxon>Bacteria</taxon>
        <taxon>Pseudomonadati</taxon>
        <taxon>Pseudomonadota</taxon>
        <taxon>Gammaproteobacteria</taxon>
        <taxon>Lysobacterales</taxon>
        <taxon>Rhodanobacteraceae</taxon>
        <taxon>Rhodanobacter</taxon>
    </lineage>
</organism>
<keyword evidence="3" id="KW-1185">Reference proteome</keyword>
<sequence>MQENHAIPGYTFGTSAIARSPVTPGDFELMKKSILFGDEDVKYLRLSRGIVEDQVEAILDVWYGFVGSQPHLLASFTGSSDGKPLGDYLGAVRKRFGRWILDTADAEYDQTWLDYQHEIGLRHHRAKKNRTDGAASTAIVPFRDLFALIYPVTFTLKPFLGSKGHAADEVEKMYAAWLKSCLLQMTLWTYPYVKDGDF</sequence>
<dbReference type="RefSeq" id="WP_008437434.1">
    <property type="nucleotide sequence ID" value="NZ_LVJS01000016.1"/>
</dbReference>
<dbReference type="AlphaFoldDB" id="A0A154QLR0"/>
<evidence type="ECO:0000313" key="2">
    <source>
        <dbReference type="EMBL" id="KZC24932.1"/>
    </source>
</evidence>
<dbReference type="GO" id="GO:0019825">
    <property type="term" value="F:oxygen binding"/>
    <property type="evidence" value="ECO:0007669"/>
    <property type="project" value="InterPro"/>
</dbReference>
<comment type="caution">
    <text evidence="2">The sequence shown here is derived from an EMBL/GenBank/DDBJ whole genome shotgun (WGS) entry which is preliminary data.</text>
</comment>
<dbReference type="EMBL" id="LVJS01000016">
    <property type="protein sequence ID" value="KZC24932.1"/>
    <property type="molecule type" value="Genomic_DNA"/>
</dbReference>
<dbReference type="InterPro" id="IPR012102">
    <property type="entry name" value="Protoglobin"/>
</dbReference>
<dbReference type="STRING" id="416169.RHOFW104T7_06235"/>
<dbReference type="InterPro" id="IPR012292">
    <property type="entry name" value="Globin/Proto"/>
</dbReference>